<dbReference type="OrthoDB" id="6414401at2759"/>
<reference evidence="3" key="1">
    <citation type="submission" date="2020-11" db="EMBL/GenBank/DDBJ databases">
        <authorList>
            <person name="Tran Van P."/>
        </authorList>
    </citation>
    <scope>NUCLEOTIDE SEQUENCE</scope>
</reference>
<protein>
    <recommendedName>
        <fullName evidence="2">Peptidase M13 N-terminal domain-containing protein</fullName>
    </recommendedName>
</protein>
<evidence type="ECO:0000256" key="1">
    <source>
        <dbReference type="ARBA" id="ARBA00007357"/>
    </source>
</evidence>
<dbReference type="SUPFAM" id="SSF55486">
    <property type="entry name" value="Metalloproteases ('zincins'), catalytic domain"/>
    <property type="match status" value="1"/>
</dbReference>
<dbReference type="Gene3D" id="1.10.1380.10">
    <property type="entry name" value="Neutral endopeptidase , domain2"/>
    <property type="match status" value="1"/>
</dbReference>
<dbReference type="Gene3D" id="3.40.390.10">
    <property type="entry name" value="Collagenase (Catalytic Domain)"/>
    <property type="match status" value="1"/>
</dbReference>
<comment type="similarity">
    <text evidence="1">Belongs to the peptidase M13 family.</text>
</comment>
<dbReference type="GO" id="GO:0016485">
    <property type="term" value="P:protein processing"/>
    <property type="evidence" value="ECO:0007669"/>
    <property type="project" value="TreeGrafter"/>
</dbReference>
<keyword evidence="4" id="KW-1185">Reference proteome</keyword>
<dbReference type="EMBL" id="CAJPEX010000071">
    <property type="protein sequence ID" value="CAG0913016.1"/>
    <property type="molecule type" value="Genomic_DNA"/>
</dbReference>
<dbReference type="EMBL" id="OA882108">
    <property type="protein sequence ID" value="CAD7272864.1"/>
    <property type="molecule type" value="Genomic_DNA"/>
</dbReference>
<name>A0A7R9G9V3_9CRUS</name>
<dbReference type="InterPro" id="IPR042089">
    <property type="entry name" value="Peptidase_M13_dom_2"/>
</dbReference>
<proteinExistence type="inferred from homology"/>
<dbReference type="GO" id="GO:0004222">
    <property type="term" value="F:metalloendopeptidase activity"/>
    <property type="evidence" value="ECO:0007669"/>
    <property type="project" value="InterPro"/>
</dbReference>
<feature type="domain" description="Peptidase M13 N-terminal" evidence="2">
    <location>
        <begin position="117"/>
        <end position="236"/>
    </location>
</feature>
<gene>
    <name evidence="3" type="ORF">NMOB1V02_LOCUS781</name>
</gene>
<dbReference type="InterPro" id="IPR024079">
    <property type="entry name" value="MetalloPept_cat_dom_sf"/>
</dbReference>
<dbReference type="GO" id="GO:0005886">
    <property type="term" value="C:plasma membrane"/>
    <property type="evidence" value="ECO:0007669"/>
    <property type="project" value="TreeGrafter"/>
</dbReference>
<dbReference type="InterPro" id="IPR000718">
    <property type="entry name" value="Peptidase_M13"/>
</dbReference>
<dbReference type="Pfam" id="PF05649">
    <property type="entry name" value="Peptidase_M13_N"/>
    <property type="match status" value="1"/>
</dbReference>
<organism evidence="3">
    <name type="scientific">Notodromas monacha</name>
    <dbReference type="NCBI Taxonomy" id="399045"/>
    <lineage>
        <taxon>Eukaryota</taxon>
        <taxon>Metazoa</taxon>
        <taxon>Ecdysozoa</taxon>
        <taxon>Arthropoda</taxon>
        <taxon>Crustacea</taxon>
        <taxon>Oligostraca</taxon>
        <taxon>Ostracoda</taxon>
        <taxon>Podocopa</taxon>
        <taxon>Podocopida</taxon>
        <taxon>Cypridocopina</taxon>
        <taxon>Cypridoidea</taxon>
        <taxon>Cyprididae</taxon>
        <taxon>Notodromas</taxon>
    </lineage>
</organism>
<dbReference type="Proteomes" id="UP000678499">
    <property type="component" value="Unassembled WGS sequence"/>
</dbReference>
<dbReference type="PANTHER" id="PTHR11733:SF133">
    <property type="entry name" value="PHOSPHATE-REGULATING NEUTRAL ENDOPEPTIDASE PHEX"/>
    <property type="match status" value="1"/>
</dbReference>
<dbReference type="AlphaFoldDB" id="A0A7R9G9V3"/>
<dbReference type="PROSITE" id="PS51885">
    <property type="entry name" value="NEPRILYSIN"/>
    <property type="match status" value="1"/>
</dbReference>
<dbReference type="PANTHER" id="PTHR11733">
    <property type="entry name" value="ZINC METALLOPROTEASE FAMILY M13 NEPRILYSIN-RELATED"/>
    <property type="match status" value="1"/>
</dbReference>
<dbReference type="InterPro" id="IPR008753">
    <property type="entry name" value="Peptidase_M13_N"/>
</dbReference>
<sequence length="322" mass="37977">MFLPNFRGVEELEETGRSLARSGQYFGKPVRMKEERNGARPGHTPDGFGLRARRGVFFQQMRYYLASPSAIIYTLEQAREFLPIHAHATRGSLKIPSLPTSTILFFRKHCIRRPFHHRTVANYIFWMFAANRIKNLGKDFEEVENRFNRFATGRNSSPPRWQFCVRYAKMNWAHAVGALFIKRFYDEESLMRTNSIIDDLMNEFLTLLRDSEWMDKTTRKRAIVKAVGMRRNIGYPDFIDDPVTVDEIYANITMSSEDFMENHLTMIRHHSKLEMLLWDAPVNRSQWATPPTKVNAFYHLEKNQISKILFVFIMMILIYRDD</sequence>
<evidence type="ECO:0000259" key="2">
    <source>
        <dbReference type="Pfam" id="PF05649"/>
    </source>
</evidence>
<evidence type="ECO:0000313" key="4">
    <source>
        <dbReference type="Proteomes" id="UP000678499"/>
    </source>
</evidence>
<accession>A0A7R9G9V3</accession>
<evidence type="ECO:0000313" key="3">
    <source>
        <dbReference type="EMBL" id="CAD7272864.1"/>
    </source>
</evidence>